<keyword evidence="3" id="KW-1185">Reference proteome</keyword>
<sequence length="129" mass="14075">MSRFSTPGTYQFSGRPPSPAYSLSESLSYVPTASSRQPLDIENLELADLMRNRHVAALFDDVQKLSSQLVEAFKIHGELIAENRRLSQASSMRNQARESITPSSISISPGDSASQTAPILPALVDRPNT</sequence>
<evidence type="ECO:0000256" key="1">
    <source>
        <dbReference type="SAM" id="MobiDB-lite"/>
    </source>
</evidence>
<feature type="compositionally biased region" description="Polar residues" evidence="1">
    <location>
        <begin position="1"/>
        <end position="12"/>
    </location>
</feature>
<name>A0A067P254_9AGAM</name>
<dbReference type="AlphaFoldDB" id="A0A067P254"/>
<evidence type="ECO:0000313" key="2">
    <source>
        <dbReference type="EMBL" id="KDQ48993.1"/>
    </source>
</evidence>
<feature type="compositionally biased region" description="Low complexity" evidence="1">
    <location>
        <begin position="99"/>
        <end position="114"/>
    </location>
</feature>
<dbReference type="InParanoid" id="A0A067P254"/>
<feature type="region of interest" description="Disordered" evidence="1">
    <location>
        <begin position="87"/>
        <end position="129"/>
    </location>
</feature>
<dbReference type="EMBL" id="KL197871">
    <property type="protein sequence ID" value="KDQ48993.1"/>
    <property type="molecule type" value="Genomic_DNA"/>
</dbReference>
<protein>
    <submittedName>
        <fullName evidence="2">Uncharacterized protein</fullName>
    </submittedName>
</protein>
<gene>
    <name evidence="2" type="ORF">JAAARDRAFT_212348</name>
</gene>
<dbReference type="HOGENOM" id="CLU_1949120_0_0_1"/>
<feature type="compositionally biased region" description="Polar residues" evidence="1">
    <location>
        <begin position="87"/>
        <end position="98"/>
    </location>
</feature>
<reference evidence="3" key="1">
    <citation type="journal article" date="2014" name="Proc. Natl. Acad. Sci. U.S.A.">
        <title>Extensive sampling of basidiomycete genomes demonstrates inadequacy of the white-rot/brown-rot paradigm for wood decay fungi.</title>
        <authorList>
            <person name="Riley R."/>
            <person name="Salamov A.A."/>
            <person name="Brown D.W."/>
            <person name="Nagy L.G."/>
            <person name="Floudas D."/>
            <person name="Held B.W."/>
            <person name="Levasseur A."/>
            <person name="Lombard V."/>
            <person name="Morin E."/>
            <person name="Otillar R."/>
            <person name="Lindquist E.A."/>
            <person name="Sun H."/>
            <person name="LaButti K.M."/>
            <person name="Schmutz J."/>
            <person name="Jabbour D."/>
            <person name="Luo H."/>
            <person name="Baker S.E."/>
            <person name="Pisabarro A.G."/>
            <person name="Walton J.D."/>
            <person name="Blanchette R.A."/>
            <person name="Henrissat B."/>
            <person name="Martin F."/>
            <person name="Cullen D."/>
            <person name="Hibbett D.S."/>
            <person name="Grigoriev I.V."/>
        </authorList>
    </citation>
    <scope>NUCLEOTIDE SEQUENCE [LARGE SCALE GENOMIC DNA]</scope>
    <source>
        <strain evidence="3">MUCL 33604</strain>
    </source>
</reference>
<organism evidence="2 3">
    <name type="scientific">Jaapia argillacea MUCL 33604</name>
    <dbReference type="NCBI Taxonomy" id="933084"/>
    <lineage>
        <taxon>Eukaryota</taxon>
        <taxon>Fungi</taxon>
        <taxon>Dikarya</taxon>
        <taxon>Basidiomycota</taxon>
        <taxon>Agaricomycotina</taxon>
        <taxon>Agaricomycetes</taxon>
        <taxon>Agaricomycetidae</taxon>
        <taxon>Jaapiales</taxon>
        <taxon>Jaapiaceae</taxon>
        <taxon>Jaapia</taxon>
    </lineage>
</organism>
<accession>A0A067P254</accession>
<feature type="region of interest" description="Disordered" evidence="1">
    <location>
        <begin position="1"/>
        <end position="25"/>
    </location>
</feature>
<proteinExistence type="predicted"/>
<dbReference type="Proteomes" id="UP000027265">
    <property type="component" value="Unassembled WGS sequence"/>
</dbReference>
<evidence type="ECO:0000313" key="3">
    <source>
        <dbReference type="Proteomes" id="UP000027265"/>
    </source>
</evidence>